<keyword evidence="3" id="KW-0964">Secreted</keyword>
<sequence>MKLLLIFIVASVVSIQADVQLDEEHAKRVSNHREVCLKKFNVDPVLLEKARKGDFSDNSDFRKHVFCVSQQIGYIDDSGKVVHDVFKTKVSEVLNGKAEEMMNTCLSKSEDPIELAVATTKCFYDVFHLVIL</sequence>
<gene>
    <name evidence="6" type="primary">obp20</name>
</gene>
<evidence type="ECO:0000256" key="4">
    <source>
        <dbReference type="ARBA" id="ARBA00022729"/>
    </source>
</evidence>
<reference evidence="6" key="1">
    <citation type="journal article" date="2014" name="Comp. Biochem. Physiol. Part D Genomics Proteomics">
        <title>Analysis of chemosensory gene families in the beetle Monochamus alternatus and its parasitoid Dastarcus helophoroides.</title>
        <authorList>
            <person name="Wang J."/>
            <person name="Li D.Z."/>
            <person name="Min S.F."/>
            <person name="Mi F."/>
            <person name="Zhou S.S."/>
            <person name="Wang M.Q."/>
        </authorList>
    </citation>
    <scope>NUCLEOTIDE SEQUENCE</scope>
</reference>
<feature type="signal peptide" evidence="5">
    <location>
        <begin position="1"/>
        <end position="17"/>
    </location>
</feature>
<keyword evidence="4 5" id="KW-0732">Signal</keyword>
<proteinExistence type="evidence at transcript level"/>
<dbReference type="PANTHER" id="PTHR11857:SF43">
    <property type="entry name" value="GEO07291P1-RELATED"/>
    <property type="match status" value="1"/>
</dbReference>
<dbReference type="PANTHER" id="PTHR11857">
    <property type="entry name" value="ODORANT BINDING PROTEIN-RELATED"/>
    <property type="match status" value="1"/>
</dbReference>
<dbReference type="Pfam" id="PF01395">
    <property type="entry name" value="PBP_GOBP"/>
    <property type="match status" value="1"/>
</dbReference>
<evidence type="ECO:0000313" key="6">
    <source>
        <dbReference type="EMBL" id="AIX97035.1"/>
    </source>
</evidence>
<dbReference type="EMBL" id="KF977573">
    <property type="protein sequence ID" value="AIX97035.1"/>
    <property type="molecule type" value="mRNA"/>
</dbReference>
<evidence type="ECO:0000256" key="5">
    <source>
        <dbReference type="SAM" id="SignalP"/>
    </source>
</evidence>
<dbReference type="SMART" id="SM00708">
    <property type="entry name" value="PhBP"/>
    <property type="match status" value="1"/>
</dbReference>
<dbReference type="GO" id="GO:0007608">
    <property type="term" value="P:sensory perception of smell"/>
    <property type="evidence" value="ECO:0007669"/>
    <property type="project" value="TreeGrafter"/>
</dbReference>
<evidence type="ECO:0000256" key="3">
    <source>
        <dbReference type="ARBA" id="ARBA00022525"/>
    </source>
</evidence>
<feature type="chain" id="PRO_5012113822" evidence="5">
    <location>
        <begin position="18"/>
        <end position="132"/>
    </location>
</feature>
<accession>A0A1I9HZL8</accession>
<dbReference type="AlphaFoldDB" id="A0A1I9HZL8"/>
<comment type="subcellular location">
    <subcellularLocation>
        <location evidence="1">Secreted</location>
    </subcellularLocation>
</comment>
<dbReference type="InterPro" id="IPR006170">
    <property type="entry name" value="PBP/GOBP"/>
</dbReference>
<dbReference type="GO" id="GO:0005615">
    <property type="term" value="C:extracellular space"/>
    <property type="evidence" value="ECO:0007669"/>
    <property type="project" value="TreeGrafter"/>
</dbReference>
<evidence type="ECO:0000256" key="1">
    <source>
        <dbReference type="ARBA" id="ARBA00004613"/>
    </source>
</evidence>
<dbReference type="SUPFAM" id="SSF47565">
    <property type="entry name" value="Insect pheromone/odorant-binding proteins"/>
    <property type="match status" value="1"/>
</dbReference>
<name>A0A1I9HZL8_MONAT</name>
<evidence type="ECO:0000256" key="2">
    <source>
        <dbReference type="ARBA" id="ARBA00008098"/>
    </source>
</evidence>
<dbReference type="Gene3D" id="1.10.238.20">
    <property type="entry name" value="Pheromone/general odorant binding protein domain"/>
    <property type="match status" value="1"/>
</dbReference>
<organism evidence="6">
    <name type="scientific">Monochamus alternatus</name>
    <name type="common">Japanese pine sawyer beetle</name>
    <dbReference type="NCBI Taxonomy" id="192382"/>
    <lineage>
        <taxon>Eukaryota</taxon>
        <taxon>Metazoa</taxon>
        <taxon>Ecdysozoa</taxon>
        <taxon>Arthropoda</taxon>
        <taxon>Hexapoda</taxon>
        <taxon>Insecta</taxon>
        <taxon>Pterygota</taxon>
        <taxon>Neoptera</taxon>
        <taxon>Endopterygota</taxon>
        <taxon>Coleoptera</taxon>
        <taxon>Polyphaga</taxon>
        <taxon>Cucujiformia</taxon>
        <taxon>Chrysomeloidea</taxon>
        <taxon>Cerambycidae</taxon>
        <taxon>Lamiinae</taxon>
        <taxon>Monochamini</taxon>
        <taxon>Monochamus</taxon>
    </lineage>
</organism>
<dbReference type="InterPro" id="IPR036728">
    <property type="entry name" value="PBP_GOBP_sf"/>
</dbReference>
<protein>
    <submittedName>
        <fullName evidence="6">Odorant-binding protein 20</fullName>
    </submittedName>
</protein>
<comment type="similarity">
    <text evidence="2">Belongs to the PBP/GOBP family.</text>
</comment>
<dbReference type="CDD" id="cd23992">
    <property type="entry name" value="PBP_GOBP"/>
    <property type="match status" value="1"/>
</dbReference>
<dbReference type="GO" id="GO:0005549">
    <property type="term" value="F:odorant binding"/>
    <property type="evidence" value="ECO:0007669"/>
    <property type="project" value="InterPro"/>
</dbReference>